<feature type="transmembrane region" description="Helical" evidence="7">
    <location>
        <begin position="194"/>
        <end position="213"/>
    </location>
</feature>
<dbReference type="InterPro" id="IPR036458">
    <property type="entry name" value="Na:dicarbo_symporter_sf"/>
</dbReference>
<evidence type="ECO:0000256" key="7">
    <source>
        <dbReference type="SAM" id="Phobius"/>
    </source>
</evidence>
<evidence type="ECO:0000256" key="5">
    <source>
        <dbReference type="ARBA" id="ARBA00022989"/>
    </source>
</evidence>
<feature type="transmembrane region" description="Helical" evidence="7">
    <location>
        <begin position="233"/>
        <end position="253"/>
    </location>
</feature>
<evidence type="ECO:0000256" key="6">
    <source>
        <dbReference type="ARBA" id="ARBA00023136"/>
    </source>
</evidence>
<dbReference type="PANTHER" id="PTHR42865:SF7">
    <property type="entry name" value="PROTON_GLUTAMATE-ASPARTATE SYMPORTER"/>
    <property type="match status" value="1"/>
</dbReference>
<keyword evidence="6 7" id="KW-0472">Membrane</keyword>
<dbReference type="InterPro" id="IPR001991">
    <property type="entry name" value="Na-dicarboxylate_symporter"/>
</dbReference>
<feature type="transmembrane region" description="Helical" evidence="7">
    <location>
        <begin position="155"/>
        <end position="173"/>
    </location>
</feature>
<keyword evidence="5 7" id="KW-1133">Transmembrane helix</keyword>
<evidence type="ECO:0000313" key="9">
    <source>
        <dbReference type="Proteomes" id="UP001519342"/>
    </source>
</evidence>
<keyword evidence="4 7" id="KW-0812">Transmembrane</keyword>
<accession>A0ABS4GGZ0</accession>
<comment type="subcellular location">
    <subcellularLocation>
        <location evidence="1">Cell membrane</location>
        <topology evidence="1">Multi-pass membrane protein</topology>
    </subcellularLocation>
</comment>
<feature type="transmembrane region" description="Helical" evidence="7">
    <location>
        <begin position="89"/>
        <end position="111"/>
    </location>
</feature>
<proteinExistence type="predicted"/>
<organism evidence="8 9">
    <name type="scientific">Sedimentibacter acidaminivorans</name>
    <dbReference type="NCBI Taxonomy" id="913099"/>
    <lineage>
        <taxon>Bacteria</taxon>
        <taxon>Bacillati</taxon>
        <taxon>Bacillota</taxon>
        <taxon>Tissierellia</taxon>
        <taxon>Sedimentibacter</taxon>
    </lineage>
</organism>
<evidence type="ECO:0000256" key="4">
    <source>
        <dbReference type="ARBA" id="ARBA00022692"/>
    </source>
</evidence>
<dbReference type="Gene3D" id="1.10.3860.10">
    <property type="entry name" value="Sodium:dicarboxylate symporter"/>
    <property type="match status" value="1"/>
</dbReference>
<feature type="transmembrane region" description="Helical" evidence="7">
    <location>
        <begin position="340"/>
        <end position="363"/>
    </location>
</feature>
<name>A0ABS4GGZ0_9FIRM</name>
<feature type="transmembrane region" description="Helical" evidence="7">
    <location>
        <begin position="12"/>
        <end position="32"/>
    </location>
</feature>
<reference evidence="8 9" key="1">
    <citation type="submission" date="2021-03" db="EMBL/GenBank/DDBJ databases">
        <title>Genomic Encyclopedia of Type Strains, Phase IV (KMG-IV): sequencing the most valuable type-strain genomes for metagenomic binning, comparative biology and taxonomic classification.</title>
        <authorList>
            <person name="Goeker M."/>
        </authorList>
    </citation>
    <scope>NUCLEOTIDE SEQUENCE [LARGE SCALE GENOMIC DNA]</scope>
    <source>
        <strain evidence="8 9">DSM 24004</strain>
    </source>
</reference>
<protein>
    <submittedName>
        <fullName evidence="8">Na+/H+-dicarboxylate symporter</fullName>
    </submittedName>
</protein>
<evidence type="ECO:0000256" key="2">
    <source>
        <dbReference type="ARBA" id="ARBA00022448"/>
    </source>
</evidence>
<dbReference type="PANTHER" id="PTHR42865">
    <property type="entry name" value="PROTON/GLUTAMATE-ASPARTATE SYMPORTER"/>
    <property type="match status" value="1"/>
</dbReference>
<dbReference type="Pfam" id="PF00375">
    <property type="entry name" value="SDF"/>
    <property type="match status" value="1"/>
</dbReference>
<dbReference type="Proteomes" id="UP001519342">
    <property type="component" value="Unassembled WGS sequence"/>
</dbReference>
<keyword evidence="9" id="KW-1185">Reference proteome</keyword>
<dbReference type="SUPFAM" id="SSF118215">
    <property type="entry name" value="Proton glutamate symport protein"/>
    <property type="match status" value="1"/>
</dbReference>
<dbReference type="PRINTS" id="PR00173">
    <property type="entry name" value="EDTRNSPORT"/>
</dbReference>
<feature type="transmembrane region" description="Helical" evidence="7">
    <location>
        <begin position="305"/>
        <end position="328"/>
    </location>
</feature>
<gene>
    <name evidence="8" type="ORF">J2Z76_002835</name>
</gene>
<evidence type="ECO:0000256" key="1">
    <source>
        <dbReference type="ARBA" id="ARBA00004651"/>
    </source>
</evidence>
<evidence type="ECO:0000313" key="8">
    <source>
        <dbReference type="EMBL" id="MBP1926963.1"/>
    </source>
</evidence>
<keyword evidence="3" id="KW-1003">Cell membrane</keyword>
<sequence>MEKKVFKFKLYHKIFIGLILGVIVGIIFSNMGGPKNPIIAEILKVCVFVGNLFLRLIKMGIVPLVFFSITSGVISLGDIKRLANTGVRTVTLFLATSAGAVSIGLILANLIKPGSGMDLGTVAAGSVEMKELPGILDSLLDFFPQNPIASMADGTMLHVISFSIFVGIALIMVGERAKPVNEFIEICSETMFKIIEIVVKFTPYGVFGLMANATAQFGVEIFGPILKFIITDYLSAIIFTIVILWGLCLGLIVKVNPIKFFKKTFEPWLIAFSTCTSSAALPVSMKLSKEIGIPEENSSFVLPLGATMNMNGTCIYFGIIVVFASQLYGMNLSIATQIMLVFQATLLAVGCAAVPSIGLVISITLLESMGLPLEAIALVAGIYRIVDQIHTATNSHGDLIVAAVVSKLEGTFDYNQFNKEKVDITQ</sequence>
<evidence type="ECO:0000256" key="3">
    <source>
        <dbReference type="ARBA" id="ARBA00022475"/>
    </source>
</evidence>
<comment type="caution">
    <text evidence="8">The sequence shown here is derived from an EMBL/GenBank/DDBJ whole genome shotgun (WGS) entry which is preliminary data.</text>
</comment>
<dbReference type="EMBL" id="JAGGKS010000009">
    <property type="protein sequence ID" value="MBP1926963.1"/>
    <property type="molecule type" value="Genomic_DNA"/>
</dbReference>
<keyword evidence="2" id="KW-0813">Transport</keyword>
<dbReference type="RefSeq" id="WP_209512682.1">
    <property type="nucleotide sequence ID" value="NZ_JAGGKS010000009.1"/>
</dbReference>
<feature type="transmembrane region" description="Helical" evidence="7">
    <location>
        <begin position="52"/>
        <end position="77"/>
    </location>
</feature>